<name>A0ABN9XJW7_9DINO</name>
<feature type="compositionally biased region" description="Basic and acidic residues" evidence="1">
    <location>
        <begin position="14"/>
        <end position="26"/>
    </location>
</feature>
<accession>A0ABN9XJW7</accession>
<evidence type="ECO:0000313" key="2">
    <source>
        <dbReference type="EMBL" id="CAK0900113.1"/>
    </source>
</evidence>
<feature type="region of interest" description="Disordered" evidence="1">
    <location>
        <begin position="1118"/>
        <end position="1144"/>
    </location>
</feature>
<feature type="region of interest" description="Disordered" evidence="1">
    <location>
        <begin position="793"/>
        <end position="818"/>
    </location>
</feature>
<comment type="caution">
    <text evidence="2">The sequence shown here is derived from an EMBL/GenBank/DDBJ whole genome shotgun (WGS) entry which is preliminary data.</text>
</comment>
<feature type="compositionally biased region" description="Low complexity" evidence="1">
    <location>
        <begin position="798"/>
        <end position="808"/>
    </location>
</feature>
<feature type="region of interest" description="Disordered" evidence="1">
    <location>
        <begin position="388"/>
        <end position="445"/>
    </location>
</feature>
<keyword evidence="3" id="KW-1185">Reference proteome</keyword>
<dbReference type="EMBL" id="CAUYUJ010020726">
    <property type="protein sequence ID" value="CAK0900113.1"/>
    <property type="molecule type" value="Genomic_DNA"/>
</dbReference>
<dbReference type="Proteomes" id="UP001189429">
    <property type="component" value="Unassembled WGS sequence"/>
</dbReference>
<organism evidence="2 3">
    <name type="scientific">Prorocentrum cordatum</name>
    <dbReference type="NCBI Taxonomy" id="2364126"/>
    <lineage>
        <taxon>Eukaryota</taxon>
        <taxon>Sar</taxon>
        <taxon>Alveolata</taxon>
        <taxon>Dinophyceae</taxon>
        <taxon>Prorocentrales</taxon>
        <taxon>Prorocentraceae</taxon>
        <taxon>Prorocentrum</taxon>
    </lineage>
</organism>
<feature type="compositionally biased region" description="Basic and acidic residues" evidence="1">
    <location>
        <begin position="388"/>
        <end position="403"/>
    </location>
</feature>
<evidence type="ECO:0000256" key="1">
    <source>
        <dbReference type="SAM" id="MobiDB-lite"/>
    </source>
</evidence>
<feature type="region of interest" description="Disordered" evidence="1">
    <location>
        <begin position="1070"/>
        <end position="1093"/>
    </location>
</feature>
<feature type="region of interest" description="Disordered" evidence="1">
    <location>
        <begin position="1"/>
        <end position="26"/>
    </location>
</feature>
<proteinExistence type="predicted"/>
<protein>
    <submittedName>
        <fullName evidence="2">Uncharacterized protein</fullName>
    </submittedName>
</protein>
<evidence type="ECO:0000313" key="3">
    <source>
        <dbReference type="Proteomes" id="UP001189429"/>
    </source>
</evidence>
<gene>
    <name evidence="2" type="ORF">PCOR1329_LOCUS77502</name>
</gene>
<feature type="compositionally biased region" description="Basic residues" evidence="1">
    <location>
        <begin position="421"/>
        <end position="445"/>
    </location>
</feature>
<sequence>MPNHPLKHQPSGKMGDDNDAADHDGKGAPAFAAQAELQLAQAVLNEQLYVPMKSIHHRLPNLKGLILQEKVFELSGVKGMANIVVPFFKDGKKTMEPHPLNLRRQDVIVNQYTNLVLENGNVPGVRGEPWAVASPTTDSFPLLMISYGTLTRAVYNAHERAPGNPFVKRSIERGLQNVTVFDARLPDDVLTWLRDWHNEWHGGSRFTLIQCWQLISQMDSDFDALSTSEHRYEKIWDYITDTYKSVSDRKIRSENEFIRGRTMINLLKQLKIMTVTEEFLGTHCKFTECNNSVANINLHAPSQCIFSAESRSVVDIDVLVQVWKDALPFCLPMEAMPGRKTVYLFDKVMIERIKWILSPMAGSAAMKKCRKEIEERKKLEAQALAEMAKESAESLDPGDRDGGDAAAPIEGVVPAAPAAKGRAKAKSKAKAKARQRGARAAPVKKRKVDETPVVVDFDDEANHAFWLTDMLTGICAAIDNYPELPKSERVQIVAMLSPLALEFLWCGKVTIGTVVYSKWLDLRTKLASLAVNAAETRSTTAIASGRTGADVTTLSDVLLAALSDGGDPSAALEDESCEAKLKSDLQSKMNELTGPRLKDLSNFFADNKIKLPARVHAAYARILRDATNVDTWAHRDATEITHMRRVATALTGYVKSAVMATFPNAWFELGMSIVEMTRATSQIPQCVEEKLAKELARPEDIIRFSELRWIYCDQAVRDTAAAMGISNLAETTESLSSAFNAIPKFDKVKAATWSQWQELWVESIADAMEGSAGPQEVAMDHAKRRGLVRAAAKQQVASGPRGQSSQGPGEEGAPPPVVPVVQKVHPKEEQELMSVESLFGYVDAKAFALAAGSQLNLVGAVDVPEAVIVEFEHEKFPSSYFIKMFFQFVEARLYEHAFHRTQCFEDVSISWANMRFDKEKKNQIVKPALAVNRSELQEDFKLGFAGPVSFTKGASGLLVAALRMRARRRDDDVVLGVYVTSDGADSLNSDCTVPAWLAPTAKTEQQKVTMEVGAEIKEYTVPEHLKFSGGGYPGLVNAEKVSLQLWDLIPVATEGDDEKKIWPQKGDELVRGAKGTKGKGVKGAKGGGRGRANQLPTNVSALFGPSAAADYIIQHAKPDDAAAPKAPQDGGGGSLSKEQTHLLL</sequence>
<reference evidence="2" key="1">
    <citation type="submission" date="2023-10" db="EMBL/GenBank/DDBJ databases">
        <authorList>
            <person name="Chen Y."/>
            <person name="Shah S."/>
            <person name="Dougan E. K."/>
            <person name="Thang M."/>
            <person name="Chan C."/>
        </authorList>
    </citation>
    <scope>NUCLEOTIDE SEQUENCE [LARGE SCALE GENOMIC DNA]</scope>
</reference>